<dbReference type="Pfam" id="PF13391">
    <property type="entry name" value="HNH_2"/>
    <property type="match status" value="1"/>
</dbReference>
<evidence type="ECO:0000259" key="1">
    <source>
        <dbReference type="Pfam" id="PF13391"/>
    </source>
</evidence>
<dbReference type="Proteomes" id="UP000825078">
    <property type="component" value="Chromosome"/>
</dbReference>
<accession>A0AAD1NPG0</accession>
<evidence type="ECO:0000313" key="3">
    <source>
        <dbReference type="Proteomes" id="UP000825078"/>
    </source>
</evidence>
<reference evidence="2" key="1">
    <citation type="submission" date="2021-05" db="EMBL/GenBank/DDBJ databases">
        <title>Molecular characterization for Shewanella algae harboring chromosomal blaOXA-55-like strains isolated from clinical and environment sample.</title>
        <authorList>
            <person name="Ohama Y."/>
            <person name="Aoki K."/>
            <person name="Harada S."/>
            <person name="Moriya K."/>
            <person name="Ishii Y."/>
            <person name="Tateda K."/>
        </authorList>
    </citation>
    <scope>NUCLEOTIDE SEQUENCE</scope>
    <source>
        <strain evidence="2">TUM17379</strain>
    </source>
</reference>
<dbReference type="InterPro" id="IPR003615">
    <property type="entry name" value="HNH_nuc"/>
</dbReference>
<dbReference type="RefSeq" id="WP_208248895.1">
    <property type="nucleotide sequence ID" value="NZ_AP024613.1"/>
</dbReference>
<dbReference type="AlphaFoldDB" id="A0AAD1NPG0"/>
<gene>
    <name evidence="2" type="ORF">TUM17379_24730</name>
</gene>
<sequence>MTFEYWMRLRGLSESSVKKYEGAVSGAMSQWVIEGGIMDGPLTSILNHSRFESIATRLRNLPIYQERNERGHNMYNSALNKYAEYLQEGFDSDIEADVESIVSEDNVTDTDKATLIKTRIGQGNFRQKLISLWGGCAVTGYKDASMLVASHIKPWRASSNVERLDGYNGLLLLPTLDKAFDSGFISFDLAGRILISPLLLEPESLGISETMSVNLKPENQAYMEFHRDSVFRNT</sequence>
<feature type="domain" description="HNH nuclease" evidence="1">
    <location>
        <begin position="136"/>
        <end position="188"/>
    </location>
</feature>
<dbReference type="EMBL" id="AP024613">
    <property type="protein sequence ID" value="BCV45455.1"/>
    <property type="molecule type" value="Genomic_DNA"/>
</dbReference>
<organism evidence="2 3">
    <name type="scientific">Shewanella algae</name>
    <dbReference type="NCBI Taxonomy" id="38313"/>
    <lineage>
        <taxon>Bacteria</taxon>
        <taxon>Pseudomonadati</taxon>
        <taxon>Pseudomonadota</taxon>
        <taxon>Gammaproteobacteria</taxon>
        <taxon>Alteromonadales</taxon>
        <taxon>Shewanellaceae</taxon>
        <taxon>Shewanella</taxon>
    </lineage>
</organism>
<evidence type="ECO:0000313" key="2">
    <source>
        <dbReference type="EMBL" id="BCV45455.1"/>
    </source>
</evidence>
<protein>
    <recommendedName>
        <fullName evidence="1">HNH nuclease domain-containing protein</fullName>
    </recommendedName>
</protein>
<proteinExistence type="predicted"/>
<name>A0AAD1NPG0_9GAMM</name>